<comment type="caution">
    <text evidence="2">The sequence shown here is derived from an EMBL/GenBank/DDBJ whole genome shotgun (WGS) entry which is preliminary data.</text>
</comment>
<proteinExistence type="predicted"/>
<sequence>QHIKEGYNFIHLGLIQVAAKPNYRLGINSLILIILRDIRLKRFDNSIIVILESNLHDGPAFFNCYPNFLMDLKNDKTSNAIKLHVKLPDDIVDEGQPARHSVDSATINLDLRGIDTNNTKVARPVYSEKSESSQYSSTASQVLNTLTKETPFEIDKNWIRKDFNAKYNKEQRDWYFTTFSKEQTEKFREMYYAYMNRKEINVYFFDWFSRHCKKNIIYYPFGKQISTIGRVDNNWKTLDNKIIRAEYPPQQGIKIELANLEIEPSPYKDIKKDLEKLDIKNYTHK</sequence>
<dbReference type="InterPro" id="IPR028919">
    <property type="entry name" value="Viral_movement"/>
</dbReference>
<protein>
    <recommendedName>
        <fullName evidence="1">DUF7588 domain-containing protein</fullName>
    </recommendedName>
</protein>
<keyword evidence="3" id="KW-1185">Reference proteome</keyword>
<dbReference type="PANTHER" id="PTHR47599:SF4">
    <property type="entry name" value="POLYPROTEIN"/>
    <property type="match status" value="1"/>
</dbReference>
<name>A0A371F1B1_MUCPR</name>
<evidence type="ECO:0000313" key="2">
    <source>
        <dbReference type="EMBL" id="RDX72086.1"/>
    </source>
</evidence>
<dbReference type="InterPro" id="IPR056010">
    <property type="entry name" value="DUF7588"/>
</dbReference>
<feature type="non-terminal residue" evidence="2">
    <location>
        <position position="1"/>
    </location>
</feature>
<reference evidence="2" key="1">
    <citation type="submission" date="2018-05" db="EMBL/GenBank/DDBJ databases">
        <title>Draft genome of Mucuna pruriens seed.</title>
        <authorList>
            <person name="Nnadi N.E."/>
            <person name="Vos R."/>
            <person name="Hasami M.H."/>
            <person name="Devisetty U.K."/>
            <person name="Aguiy J.C."/>
        </authorList>
    </citation>
    <scope>NUCLEOTIDE SEQUENCE [LARGE SCALE GENOMIC DNA]</scope>
    <source>
        <strain evidence="2">JCA_2017</strain>
    </source>
</reference>
<organism evidence="2 3">
    <name type="scientific">Mucuna pruriens</name>
    <name type="common">Velvet bean</name>
    <name type="synonym">Dolichos pruriens</name>
    <dbReference type="NCBI Taxonomy" id="157652"/>
    <lineage>
        <taxon>Eukaryota</taxon>
        <taxon>Viridiplantae</taxon>
        <taxon>Streptophyta</taxon>
        <taxon>Embryophyta</taxon>
        <taxon>Tracheophyta</taxon>
        <taxon>Spermatophyta</taxon>
        <taxon>Magnoliopsida</taxon>
        <taxon>eudicotyledons</taxon>
        <taxon>Gunneridae</taxon>
        <taxon>Pentapetalae</taxon>
        <taxon>rosids</taxon>
        <taxon>fabids</taxon>
        <taxon>Fabales</taxon>
        <taxon>Fabaceae</taxon>
        <taxon>Papilionoideae</taxon>
        <taxon>50 kb inversion clade</taxon>
        <taxon>NPAAA clade</taxon>
        <taxon>indigoferoid/millettioid clade</taxon>
        <taxon>Phaseoleae</taxon>
        <taxon>Mucuna</taxon>
    </lineage>
</organism>
<dbReference type="PANTHER" id="PTHR47599">
    <property type="entry name" value="CELL-TO-CELL MOVEMENT PROTEIN"/>
    <property type="match status" value="1"/>
</dbReference>
<dbReference type="Pfam" id="PF24496">
    <property type="entry name" value="DUF7588"/>
    <property type="match status" value="1"/>
</dbReference>
<dbReference type="AlphaFoldDB" id="A0A371F1B1"/>
<accession>A0A371F1B1</accession>
<evidence type="ECO:0000313" key="3">
    <source>
        <dbReference type="Proteomes" id="UP000257109"/>
    </source>
</evidence>
<dbReference type="Proteomes" id="UP000257109">
    <property type="component" value="Unassembled WGS sequence"/>
</dbReference>
<dbReference type="EMBL" id="QJKJ01011073">
    <property type="protein sequence ID" value="RDX72086.1"/>
    <property type="molecule type" value="Genomic_DNA"/>
</dbReference>
<gene>
    <name evidence="2" type="ORF">CR513_48483</name>
</gene>
<evidence type="ECO:0000259" key="1">
    <source>
        <dbReference type="Pfam" id="PF24496"/>
    </source>
</evidence>
<feature type="domain" description="DUF7588" evidence="1">
    <location>
        <begin position="156"/>
        <end position="220"/>
    </location>
</feature>
<dbReference type="Pfam" id="PF01107">
    <property type="entry name" value="MP"/>
    <property type="match status" value="1"/>
</dbReference>
<feature type="non-terminal residue" evidence="2">
    <location>
        <position position="285"/>
    </location>
</feature>
<dbReference type="InterPro" id="IPR051596">
    <property type="entry name" value="Caulimoviridae_Movement"/>
</dbReference>
<dbReference type="OrthoDB" id="1436172at2759"/>